<organism evidence="2 3">
    <name type="scientific">Helianthus annuus</name>
    <name type="common">Common sunflower</name>
    <dbReference type="NCBI Taxonomy" id="4232"/>
    <lineage>
        <taxon>Eukaryota</taxon>
        <taxon>Viridiplantae</taxon>
        <taxon>Streptophyta</taxon>
        <taxon>Embryophyta</taxon>
        <taxon>Tracheophyta</taxon>
        <taxon>Spermatophyta</taxon>
        <taxon>Magnoliopsida</taxon>
        <taxon>eudicotyledons</taxon>
        <taxon>Gunneridae</taxon>
        <taxon>Pentapetalae</taxon>
        <taxon>asterids</taxon>
        <taxon>campanulids</taxon>
        <taxon>Asterales</taxon>
        <taxon>Asteraceae</taxon>
        <taxon>Asteroideae</taxon>
        <taxon>Heliantheae alliance</taxon>
        <taxon>Heliantheae</taxon>
        <taxon>Helianthus</taxon>
    </lineage>
</organism>
<evidence type="ECO:0000256" key="1">
    <source>
        <dbReference type="SAM" id="MobiDB-lite"/>
    </source>
</evidence>
<dbReference type="AlphaFoldDB" id="A0A251SUZ7"/>
<evidence type="ECO:0008006" key="4">
    <source>
        <dbReference type="Google" id="ProtNLM"/>
    </source>
</evidence>
<protein>
    <recommendedName>
        <fullName evidence="4">Reverse transcriptase domain-containing protein</fullName>
    </recommendedName>
</protein>
<dbReference type="EMBL" id="CM007902">
    <property type="protein sequence ID" value="OTG02685.1"/>
    <property type="molecule type" value="Genomic_DNA"/>
</dbReference>
<gene>
    <name evidence="2" type="ORF">HannXRQ_Chr13g0415811</name>
</gene>
<name>A0A251SUZ7_HELAN</name>
<feature type="region of interest" description="Disordered" evidence="1">
    <location>
        <begin position="1"/>
        <end position="22"/>
    </location>
</feature>
<sequence>MGSTKGRSMVSSASEGDVGSTSSNGVWLCPFRNFHKCKDGKPGSSGYNRLIAHFQQFHFKDDRKESLQGALSKDLELFSNVGETLRVLGYWLCGKCMKTHALSRGCHHPDGVFTFSRKSGSDEDFVVGIPRPQDPVMVVELRAPQGVMGDVDLFERVFSLPVRTVKSIPPSCRLAFAQALTGAIHKVVASPGTVESWVKLLLLPRCTLKVVKPSSRQERRSGNRKSLQCDSILRALAMWKEGSGFEVLVNSLLADIGEGVMRGGKAQREIAEEVSPNMKQCLRKVSDGHFTVAVKVLCSSGVAPRGESTMQALIGKHPFAPPPNLPSTPLSQPAVSVDEDCVHKCVKSFPKGTSCGRDGLQAQHLLDALSGEGSATASGLLTDITEVVNLWLGGLCPKVLTDFVASAPQTPLLKPDNGIHPIVVGAIWRRLVSKVAMKKVGKEAVKYLGDNQFGVGVPNGAEAVLHSANRFLNSFHSDGSLAALTGFLITVDFSNAFNLVDRSVLLREVHRHCPSIFPWVQFLYAQPARLYMGNDRIGAFTGVQQGDPLEPLLFALALHPLVLQGPALGLRLPGLNVGVANTDPDYASALERLHESLPDFDLGGFSNKDTAPKKPKKTLANALCCRIAQSLGEDFHLSPRQKAVIECLQRPHAQDFLTVIPIEGLGQRMSAMEYRSILKYRLMIPMFPNDETCPVCRKACLDKYGEHALHCRELSGFKYRHDFVGDALMDILRRAGISAKKEAPVNFLTDPSEGRSTLRPADVLVFGWEGGKHACVDLTGVSPLAGFRENGFVAGASSTESRVKEGGKARESL</sequence>
<dbReference type="PANTHER" id="PTHR48462:SF1">
    <property type="entry name" value="PROTEIN, PUTATIVE-RELATED"/>
    <property type="match status" value="1"/>
</dbReference>
<dbReference type="Proteomes" id="UP000215914">
    <property type="component" value="Chromosome 13"/>
</dbReference>
<accession>A0A251SUZ7</accession>
<evidence type="ECO:0000313" key="2">
    <source>
        <dbReference type="EMBL" id="OTG02685.1"/>
    </source>
</evidence>
<dbReference type="PANTHER" id="PTHR48462">
    <property type="entry name" value="PROTEIN, PUTATIVE-RELATED"/>
    <property type="match status" value="1"/>
</dbReference>
<dbReference type="InParanoid" id="A0A251SUZ7"/>
<proteinExistence type="predicted"/>
<reference evidence="3" key="1">
    <citation type="journal article" date="2017" name="Nature">
        <title>The sunflower genome provides insights into oil metabolism, flowering and Asterid evolution.</title>
        <authorList>
            <person name="Badouin H."/>
            <person name="Gouzy J."/>
            <person name="Grassa C.J."/>
            <person name="Murat F."/>
            <person name="Staton S.E."/>
            <person name="Cottret L."/>
            <person name="Lelandais-Briere C."/>
            <person name="Owens G.L."/>
            <person name="Carrere S."/>
            <person name="Mayjonade B."/>
            <person name="Legrand L."/>
            <person name="Gill N."/>
            <person name="Kane N.C."/>
            <person name="Bowers J.E."/>
            <person name="Hubner S."/>
            <person name="Bellec A."/>
            <person name="Berard A."/>
            <person name="Berges H."/>
            <person name="Blanchet N."/>
            <person name="Boniface M.C."/>
            <person name="Brunel D."/>
            <person name="Catrice O."/>
            <person name="Chaidir N."/>
            <person name="Claudel C."/>
            <person name="Donnadieu C."/>
            <person name="Faraut T."/>
            <person name="Fievet G."/>
            <person name="Helmstetter N."/>
            <person name="King M."/>
            <person name="Knapp S.J."/>
            <person name="Lai Z."/>
            <person name="Le Paslier M.C."/>
            <person name="Lippi Y."/>
            <person name="Lorenzon L."/>
            <person name="Mandel J.R."/>
            <person name="Marage G."/>
            <person name="Marchand G."/>
            <person name="Marquand E."/>
            <person name="Bret-Mestries E."/>
            <person name="Morien E."/>
            <person name="Nambeesan S."/>
            <person name="Nguyen T."/>
            <person name="Pegot-Espagnet P."/>
            <person name="Pouilly N."/>
            <person name="Raftis F."/>
            <person name="Sallet E."/>
            <person name="Schiex T."/>
            <person name="Thomas J."/>
            <person name="Vandecasteele C."/>
            <person name="Vares D."/>
            <person name="Vear F."/>
            <person name="Vautrin S."/>
            <person name="Crespi M."/>
            <person name="Mangin B."/>
            <person name="Burke J.M."/>
            <person name="Salse J."/>
            <person name="Munos S."/>
            <person name="Vincourt P."/>
            <person name="Rieseberg L.H."/>
            <person name="Langlade N.B."/>
        </authorList>
    </citation>
    <scope>NUCLEOTIDE SEQUENCE [LARGE SCALE GENOMIC DNA]</scope>
    <source>
        <strain evidence="3">cv. SF193</strain>
    </source>
</reference>
<evidence type="ECO:0000313" key="3">
    <source>
        <dbReference type="Proteomes" id="UP000215914"/>
    </source>
</evidence>
<keyword evidence="3" id="KW-1185">Reference proteome</keyword>